<dbReference type="EMBL" id="CP002919">
    <property type="protein sequence ID" value="AFS53539.1"/>
    <property type="molecule type" value="Genomic_DNA"/>
</dbReference>
<evidence type="ECO:0000256" key="1">
    <source>
        <dbReference type="SAM" id="Phobius"/>
    </source>
</evidence>
<dbReference type="HOGENOM" id="CLU_3345335_0_0_0"/>
<name>J9ZAL9_LEPFM</name>
<feature type="transmembrane region" description="Helical" evidence="1">
    <location>
        <begin position="6"/>
        <end position="22"/>
    </location>
</feature>
<dbReference type="Proteomes" id="UP000006177">
    <property type="component" value="Chromosome"/>
</dbReference>
<sequence>MTGGPVMYVLLPLSAISLAIMIKKCRASELKMPVSSV</sequence>
<gene>
    <name evidence="2" type="ordered locus">LFML04_1314</name>
</gene>
<accession>J9ZAL9</accession>
<protein>
    <submittedName>
        <fullName evidence="2">Biopolymer transport protein, ExbB</fullName>
    </submittedName>
</protein>
<dbReference type="KEGG" id="lfi:LFML04_1314"/>
<proteinExistence type="predicted"/>
<dbReference type="STRING" id="1048260.LFML04_1314"/>
<keyword evidence="1" id="KW-0472">Membrane</keyword>
<dbReference type="AlphaFoldDB" id="J9ZAL9"/>
<evidence type="ECO:0000313" key="3">
    <source>
        <dbReference type="Proteomes" id="UP000006177"/>
    </source>
</evidence>
<evidence type="ECO:0000313" key="2">
    <source>
        <dbReference type="EMBL" id="AFS53539.1"/>
    </source>
</evidence>
<keyword evidence="1" id="KW-0812">Transmembrane</keyword>
<reference evidence="2 3" key="1">
    <citation type="journal article" date="2011" name="J. Microbiol.">
        <title>Complete genome of Leptospirillum ferriphilum ML-04 provides insight into its physiology and environmental adaptation.</title>
        <authorList>
            <person name="Mi S."/>
            <person name="Song J."/>
            <person name="Lin J."/>
            <person name="Che Y."/>
            <person name="Zheng H."/>
            <person name="Lin J."/>
        </authorList>
    </citation>
    <scope>NUCLEOTIDE SEQUENCE [LARGE SCALE GENOMIC DNA]</scope>
    <source>
        <strain evidence="2 3">ML-04</strain>
    </source>
</reference>
<organism evidence="2 3">
    <name type="scientific">Leptospirillum ferriphilum (strain ML-04)</name>
    <dbReference type="NCBI Taxonomy" id="1048260"/>
    <lineage>
        <taxon>Bacteria</taxon>
        <taxon>Pseudomonadati</taxon>
        <taxon>Nitrospirota</taxon>
        <taxon>Nitrospiria</taxon>
        <taxon>Nitrospirales</taxon>
        <taxon>Nitrospiraceae</taxon>
        <taxon>Leptospirillum</taxon>
    </lineage>
</organism>
<keyword evidence="1" id="KW-1133">Transmembrane helix</keyword>